<dbReference type="Pfam" id="PF06722">
    <property type="entry name" value="EryCIII-like_C"/>
    <property type="match status" value="1"/>
</dbReference>
<keyword evidence="3" id="KW-1185">Reference proteome</keyword>
<dbReference type="GO" id="GO:0008194">
    <property type="term" value="F:UDP-glycosyltransferase activity"/>
    <property type="evidence" value="ECO:0007669"/>
    <property type="project" value="InterPro"/>
</dbReference>
<dbReference type="Gene3D" id="3.40.50.2000">
    <property type="entry name" value="Glycogen Phosphorylase B"/>
    <property type="match status" value="2"/>
</dbReference>
<gene>
    <name evidence="2" type="ordered locus">RSal33209_2543</name>
</gene>
<dbReference type="Proteomes" id="UP000002007">
    <property type="component" value="Chromosome"/>
</dbReference>
<dbReference type="SMR" id="A9WRI7"/>
<dbReference type="CAZy" id="GT1">
    <property type="family name" value="Glycosyltransferase Family 1"/>
</dbReference>
<dbReference type="EC" id="2.4.1.-" evidence="2"/>
<organism evidence="2 3">
    <name type="scientific">Renibacterium salmoninarum (strain ATCC 33209 / DSM 20767 / JCM 11484 / NBRC 15589 / NCIMB 2235)</name>
    <dbReference type="NCBI Taxonomy" id="288705"/>
    <lineage>
        <taxon>Bacteria</taxon>
        <taxon>Bacillati</taxon>
        <taxon>Actinomycetota</taxon>
        <taxon>Actinomycetes</taxon>
        <taxon>Micrococcales</taxon>
        <taxon>Micrococcaceae</taxon>
        <taxon>Renibacterium</taxon>
    </lineage>
</organism>
<dbReference type="GO" id="GO:0016758">
    <property type="term" value="F:hexosyltransferase activity"/>
    <property type="evidence" value="ECO:0007669"/>
    <property type="project" value="UniProtKB-ARBA"/>
</dbReference>
<dbReference type="GO" id="GO:0017000">
    <property type="term" value="P:antibiotic biosynthetic process"/>
    <property type="evidence" value="ECO:0007669"/>
    <property type="project" value="UniProtKB-ARBA"/>
</dbReference>
<keyword evidence="2" id="KW-0328">Glycosyltransferase</keyword>
<name>A9WRI7_RENSM</name>
<dbReference type="KEGG" id="rsa:RSal33209_2543"/>
<proteinExistence type="predicted"/>
<evidence type="ECO:0000259" key="1">
    <source>
        <dbReference type="Pfam" id="PF06722"/>
    </source>
</evidence>
<dbReference type="PANTHER" id="PTHR48050">
    <property type="entry name" value="STEROL 3-BETA-GLUCOSYLTRANSFERASE"/>
    <property type="match status" value="1"/>
</dbReference>
<dbReference type="eggNOG" id="COG1819">
    <property type="taxonomic scope" value="Bacteria"/>
</dbReference>
<keyword evidence="2" id="KW-0808">Transferase</keyword>
<feature type="domain" description="Erythromycin biosynthesis protein CIII-like C-terminal" evidence="1">
    <location>
        <begin position="276"/>
        <end position="368"/>
    </location>
</feature>
<reference evidence="3" key="1">
    <citation type="journal article" date="2008" name="J. Bacteriol.">
        <title>Genome sequence of the fish pathogen Renibacterium salmoninarum suggests reductive evolution away from an environmental Arthrobacter ancestor.</title>
        <authorList>
            <person name="Wiens G.D."/>
            <person name="Rockey D.D."/>
            <person name="Wu Z."/>
            <person name="Chang J."/>
            <person name="Levy R."/>
            <person name="Crane S."/>
            <person name="Chen D.S."/>
            <person name="Capri G.R."/>
            <person name="Burnett J.R."/>
            <person name="Sudheesh P.S."/>
            <person name="Schipma M.J."/>
            <person name="Burd H."/>
            <person name="Bhattacharyya A."/>
            <person name="Rhodes L.D."/>
            <person name="Kaul R."/>
            <person name="Strom M.S."/>
        </authorList>
    </citation>
    <scope>NUCLEOTIDE SEQUENCE [LARGE SCALE GENOMIC DNA]</scope>
    <source>
        <strain evidence="3">ATCC 33209 / DSM 20767 / JCM 11484 / NBRC 15589 / NCIMB 2235</strain>
    </source>
</reference>
<evidence type="ECO:0000313" key="3">
    <source>
        <dbReference type="Proteomes" id="UP000002007"/>
    </source>
</evidence>
<dbReference type="SUPFAM" id="SSF53756">
    <property type="entry name" value="UDP-Glycosyltransferase/glycogen phosphorylase"/>
    <property type="match status" value="1"/>
</dbReference>
<accession>A9WRI7</accession>
<dbReference type="InterPro" id="IPR010610">
    <property type="entry name" value="EryCIII-like_C"/>
</dbReference>
<evidence type="ECO:0000313" key="2">
    <source>
        <dbReference type="EMBL" id="ABY24269.1"/>
    </source>
</evidence>
<dbReference type="EMBL" id="CP000910">
    <property type="protein sequence ID" value="ABY24269.1"/>
    <property type="molecule type" value="Genomic_DNA"/>
</dbReference>
<dbReference type="InterPro" id="IPR050426">
    <property type="entry name" value="Glycosyltransferase_28"/>
</dbReference>
<sequence length="398" mass="42608">MRILIVVPPLVGHSSPPLAIAEELERRGHQVAWAGVSDFHSRYVPNSATFYDCRTGWGESGMPERPAKLMGPGALKFFWEEHVVPFADGSAADVEAAVLDFGPDLMFVDQQALAGSMVAARLGVPWVTSATTMIELINPVSRLPKVHAWRNELFAGLRRRIGDPLARHNPLFSPTLTVAFGIAGLFGTRADVGSPVEFVGPVFRPVVASAEKAAENERILNWAKASVKPTVLIALGTTNIGAGDRFLRAATEGVLKAGYRAIVADPSQALAGVSDPDLLAVPYVPQQQLLAHVDAFINHGGYNSVCESLWYNVPIVLAGIRDDQPLIAEKADEYGVGIAVRFSRATPAKISEATRTVIEDNSYRENTKPYGDALRGSGGVSAAVDAIERVTANNPVLA</sequence>
<dbReference type="CDD" id="cd03784">
    <property type="entry name" value="GT1_Gtf-like"/>
    <property type="match status" value="1"/>
</dbReference>
<dbReference type="HOGENOM" id="CLU_000537_7_2_11"/>
<dbReference type="PANTHER" id="PTHR48050:SF13">
    <property type="entry name" value="STEROL 3-BETA-GLUCOSYLTRANSFERASE UGT80A2"/>
    <property type="match status" value="1"/>
</dbReference>
<protein>
    <submittedName>
        <fullName evidence="2">Macrolide glycosyltransferase</fullName>
        <ecNumber evidence="2">2.4.1.-</ecNumber>
    </submittedName>
</protein>
<dbReference type="STRING" id="288705.RSal33209_2543"/>
<dbReference type="AlphaFoldDB" id="A9WRI7"/>
<dbReference type="InterPro" id="IPR002213">
    <property type="entry name" value="UDP_glucos_trans"/>
</dbReference>